<evidence type="ECO:0000313" key="2">
    <source>
        <dbReference type="Proteomes" id="UP000003162"/>
    </source>
</evidence>
<dbReference type="eggNOG" id="ENOG50343MW">
    <property type="taxonomic scope" value="Bacteria"/>
</dbReference>
<dbReference type="RefSeq" id="WP_004832625.1">
    <property type="nucleotide sequence ID" value="NZ_DS483517.1"/>
</dbReference>
<dbReference type="AlphaFoldDB" id="A8SKP5"/>
<dbReference type="Proteomes" id="UP000003162">
    <property type="component" value="Unassembled WGS sequence"/>
</dbReference>
<organism evidence="1 2">
    <name type="scientific">Parvimonas micra ATCC 33270</name>
    <dbReference type="NCBI Taxonomy" id="411465"/>
    <lineage>
        <taxon>Bacteria</taxon>
        <taxon>Bacillati</taxon>
        <taxon>Bacillota</taxon>
        <taxon>Tissierellia</taxon>
        <taxon>Tissierellales</taxon>
        <taxon>Peptoniphilaceae</taxon>
        <taxon>Parvimonas</taxon>
    </lineage>
</organism>
<evidence type="ECO:0000313" key="1">
    <source>
        <dbReference type="EMBL" id="EDP24160.1"/>
    </source>
</evidence>
<name>A8SKP5_9FIRM</name>
<reference evidence="1 2" key="1">
    <citation type="submission" date="2007-09" db="EMBL/GenBank/DDBJ databases">
        <title>Draft genome sequence of Peptostreptococcus micros (ATCC 33270).</title>
        <authorList>
            <person name="Sudarsanam P."/>
            <person name="Ley R."/>
            <person name="Guruge J."/>
            <person name="Turnbaugh P.J."/>
            <person name="Mahowald M."/>
            <person name="Liep D."/>
            <person name="Gordon J."/>
        </authorList>
    </citation>
    <scope>NUCLEOTIDE SEQUENCE [LARGE SCALE GENOMIC DNA]</scope>
    <source>
        <strain evidence="1 2">ATCC 33270</strain>
    </source>
</reference>
<protein>
    <submittedName>
        <fullName evidence="1">Uncharacterized protein</fullName>
    </submittedName>
</protein>
<dbReference type="GeneID" id="93384992"/>
<reference evidence="1 2" key="2">
    <citation type="submission" date="2007-09" db="EMBL/GenBank/DDBJ databases">
        <authorList>
            <person name="Fulton L."/>
            <person name="Clifton S."/>
            <person name="Fulton B."/>
            <person name="Xu J."/>
            <person name="Minx P."/>
            <person name="Pepin K.H."/>
            <person name="Johnson M."/>
            <person name="Thiruvilangam P."/>
            <person name="Bhonagiri V."/>
            <person name="Nash W.E."/>
            <person name="Mardis E.R."/>
            <person name="Wilson R.K."/>
        </authorList>
    </citation>
    <scope>NUCLEOTIDE SEQUENCE [LARGE SCALE GENOMIC DNA]</scope>
    <source>
        <strain evidence="1 2">ATCC 33270</strain>
    </source>
</reference>
<dbReference type="HOGENOM" id="CLU_2035759_0_0_9"/>
<dbReference type="EMBL" id="ABEE02000016">
    <property type="protein sequence ID" value="EDP24160.1"/>
    <property type="molecule type" value="Genomic_DNA"/>
</dbReference>
<proteinExistence type="predicted"/>
<accession>A8SKP5</accession>
<sequence>MIRELKKQLKILIDPISNLAFETIPNTDIFPHVVGDLTIAYYKEGLYNISLDIDVWDKSTSTENVDIIAEKIIEVLDRCSFRNKKIIFTCWFTTLANIQSEDKTLKRKTIKFEVQARKGEN</sequence>
<gene>
    <name evidence="1" type="ORF">PEPMIC_00740</name>
</gene>
<comment type="caution">
    <text evidence="1">The sequence shown here is derived from an EMBL/GenBank/DDBJ whole genome shotgun (WGS) entry which is preliminary data.</text>
</comment>